<dbReference type="GO" id="GO:0016757">
    <property type="term" value="F:glycosyltransferase activity"/>
    <property type="evidence" value="ECO:0007669"/>
    <property type="project" value="UniProtKB-UniRule"/>
</dbReference>
<dbReference type="GO" id="GO:0005737">
    <property type="term" value="C:cytoplasm"/>
    <property type="evidence" value="ECO:0007669"/>
    <property type="project" value="TreeGrafter"/>
</dbReference>
<evidence type="ECO:0000256" key="6">
    <source>
        <dbReference type="ARBA" id="ARBA00022989"/>
    </source>
</evidence>
<evidence type="ECO:0000256" key="2">
    <source>
        <dbReference type="ARBA" id="ARBA00007647"/>
    </source>
</evidence>
<evidence type="ECO:0000313" key="10">
    <source>
        <dbReference type="WBParaSite" id="Csp11.Scaffold491.g2092.t2"/>
    </source>
</evidence>
<dbReference type="PANTHER" id="PTHR21461:SF87">
    <property type="entry name" value="GH12965P"/>
    <property type="match status" value="1"/>
</dbReference>
<evidence type="ECO:0000313" key="9">
    <source>
        <dbReference type="Proteomes" id="UP000095282"/>
    </source>
</evidence>
<reference evidence="10" key="1">
    <citation type="submission" date="2016-11" db="UniProtKB">
        <authorList>
            <consortium name="WormBaseParasite"/>
        </authorList>
    </citation>
    <scope>IDENTIFICATION</scope>
</reference>
<sequence length="341" mass="40001">MPRITASQVVSLSVFSFIFSIFYLFSSTSKIIDNDMEGAEYDLDAIDTEIDYARRQLDEIADPSLNRVQFLKLDEDAYAFSAYTDDRNGNMGYKHVRILLFLTKEDEFLCEINGKRSYGVTLYELSENHKMKWSLYILNCALPDGIPLNNVNSVKISRISTGSVVYIPIRYRIQDEKSMTPDEYDYRMSICVPALFGNAYYARRIIEFVELNKLQGIEKIFIYYNPTEMNDQGTRKTLEYYYNNQMNQSPITVKNVISTKYFETRFTKCVIRPEMVFEQGIHHTSRVVQDNYETPFHDGSLLRVYHYREPKYCCDNESILKDKYENQLQEAFDSVIELLEV</sequence>
<dbReference type="AlphaFoldDB" id="A0A1I7T3L9"/>
<keyword evidence="5 8" id="KW-0812">Transmembrane</keyword>
<name>A0A1I7T3L9_9PELO</name>
<keyword evidence="4 8" id="KW-0808">Transferase</keyword>
<evidence type="ECO:0000256" key="7">
    <source>
        <dbReference type="ARBA" id="ARBA00023136"/>
    </source>
</evidence>
<evidence type="ECO:0000256" key="8">
    <source>
        <dbReference type="RuleBase" id="RU366017"/>
    </source>
</evidence>
<comment type="subcellular location">
    <subcellularLocation>
        <location evidence="1">Membrane</location>
        <topology evidence="1">Single-pass membrane protein</topology>
    </subcellularLocation>
</comment>
<keyword evidence="3 8" id="KW-0328">Glycosyltransferase</keyword>
<accession>A0A1I7T3L9</accession>
<dbReference type="PANTHER" id="PTHR21461">
    <property type="entry name" value="GLYCOSYLTRANSFERASE FAMILY 92 PROTEIN"/>
    <property type="match status" value="1"/>
</dbReference>
<evidence type="ECO:0000256" key="4">
    <source>
        <dbReference type="ARBA" id="ARBA00022679"/>
    </source>
</evidence>
<dbReference type="eggNOG" id="ENOG502S8SJ">
    <property type="taxonomic scope" value="Eukaryota"/>
</dbReference>
<protein>
    <recommendedName>
        <fullName evidence="8">Glycosyltransferase family 92 protein</fullName>
        <ecNumber evidence="8">2.4.1.-</ecNumber>
    </recommendedName>
</protein>
<evidence type="ECO:0000256" key="3">
    <source>
        <dbReference type="ARBA" id="ARBA00022676"/>
    </source>
</evidence>
<dbReference type="GO" id="GO:0016020">
    <property type="term" value="C:membrane"/>
    <property type="evidence" value="ECO:0007669"/>
    <property type="project" value="UniProtKB-SubCell"/>
</dbReference>
<keyword evidence="6 8" id="KW-1133">Transmembrane helix</keyword>
<dbReference type="WBParaSite" id="Csp11.Scaffold491.g2092.t2">
    <property type="protein sequence ID" value="Csp11.Scaffold491.g2092.t2"/>
    <property type="gene ID" value="Csp11.Scaffold491.g2092"/>
</dbReference>
<keyword evidence="7 8" id="KW-0472">Membrane</keyword>
<dbReference type="Proteomes" id="UP000095282">
    <property type="component" value="Unplaced"/>
</dbReference>
<organism evidence="9 10">
    <name type="scientific">Caenorhabditis tropicalis</name>
    <dbReference type="NCBI Taxonomy" id="1561998"/>
    <lineage>
        <taxon>Eukaryota</taxon>
        <taxon>Metazoa</taxon>
        <taxon>Ecdysozoa</taxon>
        <taxon>Nematoda</taxon>
        <taxon>Chromadorea</taxon>
        <taxon>Rhabditida</taxon>
        <taxon>Rhabditina</taxon>
        <taxon>Rhabditomorpha</taxon>
        <taxon>Rhabditoidea</taxon>
        <taxon>Rhabditidae</taxon>
        <taxon>Peloderinae</taxon>
        <taxon>Caenorhabditis</taxon>
    </lineage>
</organism>
<comment type="similarity">
    <text evidence="2 8">Belongs to the glycosyltransferase 92 family.</text>
</comment>
<evidence type="ECO:0000256" key="1">
    <source>
        <dbReference type="ARBA" id="ARBA00004167"/>
    </source>
</evidence>
<proteinExistence type="inferred from homology"/>
<dbReference type="EC" id="2.4.1.-" evidence="8"/>
<keyword evidence="9" id="KW-1185">Reference proteome</keyword>
<dbReference type="Pfam" id="PF01697">
    <property type="entry name" value="Glyco_transf_92"/>
    <property type="match status" value="1"/>
</dbReference>
<feature type="transmembrane region" description="Helical" evidence="8">
    <location>
        <begin position="6"/>
        <end position="26"/>
    </location>
</feature>
<evidence type="ECO:0000256" key="5">
    <source>
        <dbReference type="ARBA" id="ARBA00022692"/>
    </source>
</evidence>
<dbReference type="InterPro" id="IPR008166">
    <property type="entry name" value="Glyco_transf_92"/>
</dbReference>